<accession>A0A9X9QGQ6</accession>
<evidence type="ECO:0000313" key="1">
    <source>
        <dbReference type="EMBL" id="VDB96449.1"/>
    </source>
</evidence>
<feature type="non-terminal residue" evidence="1">
    <location>
        <position position="1"/>
    </location>
</feature>
<reference evidence="1 2" key="1">
    <citation type="submission" date="2018-08" db="EMBL/GenBank/DDBJ databases">
        <authorList>
            <person name="Muller C M."/>
        </authorList>
    </citation>
    <scope>NUCLEOTIDE SEQUENCE [LARGE SCALE GENOMIC DNA]</scope>
</reference>
<dbReference type="AlphaFoldDB" id="A0A9X9QGQ6"/>
<organism evidence="1 2">
    <name type="scientific">Blumeria graminis f. sp. tritici</name>
    <dbReference type="NCBI Taxonomy" id="62690"/>
    <lineage>
        <taxon>Eukaryota</taxon>
        <taxon>Fungi</taxon>
        <taxon>Dikarya</taxon>
        <taxon>Ascomycota</taxon>
        <taxon>Pezizomycotina</taxon>
        <taxon>Leotiomycetes</taxon>
        <taxon>Erysiphales</taxon>
        <taxon>Erysiphaceae</taxon>
        <taxon>Blumeria</taxon>
    </lineage>
</organism>
<proteinExistence type="predicted"/>
<gene>
    <name evidence="1" type="ORF">BGT96224V316_LOCUS8428</name>
</gene>
<protein>
    <submittedName>
        <fullName evidence="1">Bgt-20363-3</fullName>
    </submittedName>
</protein>
<dbReference type="EMBL" id="LR026994">
    <property type="protein sequence ID" value="VDB96449.1"/>
    <property type="molecule type" value="Genomic_DNA"/>
</dbReference>
<keyword evidence="2" id="KW-1185">Reference proteome</keyword>
<sequence>VEINGKPVKFRSTCVKKYFRNDTKDVPVVQEKESLIDSGLIPKVASDYPRENYKSTVIETVCTRENNIQPPERVHARPTRSCNKVYLIDNNDSDNCDEKFVQDSESSNNNNLDAQFFNDNDVHSLHSMTFVSNKEQADYELSLNLQR</sequence>
<name>A0A9X9QGQ6_BLUGR</name>
<dbReference type="Proteomes" id="UP000324639">
    <property type="component" value="Chromosome Bgt_-11"/>
</dbReference>
<evidence type="ECO:0000313" key="2">
    <source>
        <dbReference type="Proteomes" id="UP000324639"/>
    </source>
</evidence>